<evidence type="ECO:0000256" key="1">
    <source>
        <dbReference type="ARBA" id="ARBA00006226"/>
    </source>
</evidence>
<sequence>MHIHWTEEAEGDIDSIESYLEGEKLDHETIKSIINPIILAPYRLKKHPRSGRKVPEINHPDIREILHKKYRIIYVLSDEEPKKIHILNVIHGRQDIQPFLSQIWQRFLK</sequence>
<evidence type="ECO:0000256" key="2">
    <source>
        <dbReference type="ARBA" id="ARBA00022649"/>
    </source>
</evidence>
<evidence type="ECO:0000313" key="3">
    <source>
        <dbReference type="EMBL" id="SMO94348.1"/>
    </source>
</evidence>
<gene>
    <name evidence="3" type="ORF">SAMN06265218_1314</name>
</gene>
<dbReference type="Pfam" id="PF05016">
    <property type="entry name" value="ParE_toxin"/>
    <property type="match status" value="1"/>
</dbReference>
<dbReference type="InterPro" id="IPR051803">
    <property type="entry name" value="TA_system_RelE-like_toxin"/>
</dbReference>
<proteinExistence type="inferred from homology"/>
<dbReference type="Gene3D" id="3.30.2310.20">
    <property type="entry name" value="RelE-like"/>
    <property type="match status" value="1"/>
</dbReference>
<evidence type="ECO:0000313" key="4">
    <source>
        <dbReference type="Proteomes" id="UP000317593"/>
    </source>
</evidence>
<keyword evidence="4" id="KW-1185">Reference proteome</keyword>
<comment type="similarity">
    <text evidence="1">Belongs to the RelE toxin family.</text>
</comment>
<dbReference type="AlphaFoldDB" id="A0A521FDS0"/>
<dbReference type="PANTHER" id="PTHR33755">
    <property type="entry name" value="TOXIN PARE1-RELATED"/>
    <property type="match status" value="1"/>
</dbReference>
<accession>A0A521FDS0</accession>
<reference evidence="3 4" key="1">
    <citation type="submission" date="2017-05" db="EMBL/GenBank/DDBJ databases">
        <authorList>
            <person name="Varghese N."/>
            <person name="Submissions S."/>
        </authorList>
    </citation>
    <scope>NUCLEOTIDE SEQUENCE [LARGE SCALE GENOMIC DNA]</scope>
    <source>
        <strain evidence="3 4">DSM 21194</strain>
    </source>
</reference>
<dbReference type="EMBL" id="FXTH01000031">
    <property type="protein sequence ID" value="SMO94348.1"/>
    <property type="molecule type" value="Genomic_DNA"/>
</dbReference>
<protein>
    <submittedName>
        <fullName evidence="3">Addiction module toxin, RelE/StbE family</fullName>
    </submittedName>
</protein>
<name>A0A521FDS0_9BACT</name>
<dbReference type="OrthoDB" id="5574284at2"/>
<dbReference type="InterPro" id="IPR035093">
    <property type="entry name" value="RelE/ParE_toxin_dom_sf"/>
</dbReference>
<keyword evidence="2" id="KW-1277">Toxin-antitoxin system</keyword>
<organism evidence="3 4">
    <name type="scientific">Fodinibius sediminis</name>
    <dbReference type="NCBI Taxonomy" id="1214077"/>
    <lineage>
        <taxon>Bacteria</taxon>
        <taxon>Pseudomonadati</taxon>
        <taxon>Balneolota</taxon>
        <taxon>Balneolia</taxon>
        <taxon>Balneolales</taxon>
        <taxon>Balneolaceae</taxon>
        <taxon>Fodinibius</taxon>
    </lineage>
</organism>
<dbReference type="PANTHER" id="PTHR33755:SF5">
    <property type="entry name" value="TYPE II TOXIN-ANTITOXIN SYSTEM RELE_PARE FAMILY TOXIN"/>
    <property type="match status" value="1"/>
</dbReference>
<dbReference type="InterPro" id="IPR007712">
    <property type="entry name" value="RelE/ParE_toxin"/>
</dbReference>
<dbReference type="RefSeq" id="WP_142716088.1">
    <property type="nucleotide sequence ID" value="NZ_FXTH01000031.1"/>
</dbReference>
<dbReference type="Proteomes" id="UP000317593">
    <property type="component" value="Unassembled WGS sequence"/>
</dbReference>